<feature type="transmembrane region" description="Helical" evidence="1">
    <location>
        <begin position="27"/>
        <end position="46"/>
    </location>
</feature>
<protein>
    <submittedName>
        <fullName evidence="2">Uncharacterized protein</fullName>
    </submittedName>
</protein>
<keyword evidence="1" id="KW-1133">Transmembrane helix</keyword>
<accession>A0A0E9XAH8</accession>
<proteinExistence type="predicted"/>
<reference evidence="2" key="1">
    <citation type="submission" date="2014-11" db="EMBL/GenBank/DDBJ databases">
        <authorList>
            <person name="Amaro Gonzalez C."/>
        </authorList>
    </citation>
    <scope>NUCLEOTIDE SEQUENCE</scope>
</reference>
<organism evidence="2">
    <name type="scientific">Anguilla anguilla</name>
    <name type="common">European freshwater eel</name>
    <name type="synonym">Muraena anguilla</name>
    <dbReference type="NCBI Taxonomy" id="7936"/>
    <lineage>
        <taxon>Eukaryota</taxon>
        <taxon>Metazoa</taxon>
        <taxon>Chordata</taxon>
        <taxon>Craniata</taxon>
        <taxon>Vertebrata</taxon>
        <taxon>Euteleostomi</taxon>
        <taxon>Actinopterygii</taxon>
        <taxon>Neopterygii</taxon>
        <taxon>Teleostei</taxon>
        <taxon>Anguilliformes</taxon>
        <taxon>Anguillidae</taxon>
        <taxon>Anguilla</taxon>
    </lineage>
</organism>
<evidence type="ECO:0000313" key="2">
    <source>
        <dbReference type="EMBL" id="JAH99737.1"/>
    </source>
</evidence>
<keyword evidence="1" id="KW-0812">Transmembrane</keyword>
<name>A0A0E9XAH8_ANGAN</name>
<reference evidence="2" key="2">
    <citation type="journal article" date="2015" name="Fish Shellfish Immunol.">
        <title>Early steps in the European eel (Anguilla anguilla)-Vibrio vulnificus interaction in the gills: Role of the RtxA13 toxin.</title>
        <authorList>
            <person name="Callol A."/>
            <person name="Pajuelo D."/>
            <person name="Ebbesson L."/>
            <person name="Teles M."/>
            <person name="MacKenzie S."/>
            <person name="Amaro C."/>
        </authorList>
    </citation>
    <scope>NUCLEOTIDE SEQUENCE</scope>
</reference>
<dbReference type="AlphaFoldDB" id="A0A0E9XAH8"/>
<dbReference type="EMBL" id="GBXM01008840">
    <property type="protein sequence ID" value="JAH99737.1"/>
    <property type="molecule type" value="Transcribed_RNA"/>
</dbReference>
<evidence type="ECO:0000256" key="1">
    <source>
        <dbReference type="SAM" id="Phobius"/>
    </source>
</evidence>
<sequence>MYTADMILNAENGKCLVWFGYLLSFQTLEQCIVVLLFLCLCSLPFLKRQ</sequence>
<keyword evidence="1" id="KW-0472">Membrane</keyword>